<dbReference type="EMBL" id="SRLO01001350">
    <property type="protein sequence ID" value="TNN38681.1"/>
    <property type="molecule type" value="Genomic_DNA"/>
</dbReference>
<comment type="caution">
    <text evidence="2">The sequence shown here is derived from an EMBL/GenBank/DDBJ whole genome shotgun (WGS) entry which is preliminary data.</text>
</comment>
<accession>A0A4Z2FCK4</accession>
<name>A0A4Z2FCK4_9TELE</name>
<keyword evidence="3" id="KW-1185">Reference proteome</keyword>
<protein>
    <submittedName>
        <fullName evidence="2">Uncharacterized protein</fullName>
    </submittedName>
</protein>
<evidence type="ECO:0000313" key="2">
    <source>
        <dbReference type="EMBL" id="TNN38681.1"/>
    </source>
</evidence>
<evidence type="ECO:0000256" key="1">
    <source>
        <dbReference type="SAM" id="MobiDB-lite"/>
    </source>
</evidence>
<reference evidence="2 3" key="1">
    <citation type="submission" date="2019-03" db="EMBL/GenBank/DDBJ databases">
        <title>First draft genome of Liparis tanakae, snailfish: a comprehensive survey of snailfish specific genes.</title>
        <authorList>
            <person name="Kim W."/>
            <person name="Song I."/>
            <person name="Jeong J.-H."/>
            <person name="Kim D."/>
            <person name="Kim S."/>
            <person name="Ryu S."/>
            <person name="Song J.Y."/>
            <person name="Lee S.K."/>
        </authorList>
    </citation>
    <scope>NUCLEOTIDE SEQUENCE [LARGE SCALE GENOMIC DNA]</scope>
    <source>
        <tissue evidence="2">Muscle</tissue>
    </source>
</reference>
<feature type="region of interest" description="Disordered" evidence="1">
    <location>
        <begin position="1"/>
        <end position="45"/>
    </location>
</feature>
<evidence type="ECO:0000313" key="3">
    <source>
        <dbReference type="Proteomes" id="UP000314294"/>
    </source>
</evidence>
<feature type="compositionally biased region" description="Basic and acidic residues" evidence="1">
    <location>
        <begin position="1"/>
        <end position="14"/>
    </location>
</feature>
<dbReference type="AlphaFoldDB" id="A0A4Z2FCK4"/>
<dbReference type="Proteomes" id="UP000314294">
    <property type="component" value="Unassembled WGS sequence"/>
</dbReference>
<proteinExistence type="predicted"/>
<sequence length="72" mass="7915">MEGGKRKDDGEKGKKGIQRNPDPDEAPENWSLLPHYPPAGESHELSDGKRVLLLSAQITLQHTTNHLSSTSI</sequence>
<gene>
    <name evidence="2" type="ORF">EYF80_051151</name>
</gene>
<organism evidence="2 3">
    <name type="scientific">Liparis tanakae</name>
    <name type="common">Tanaka's snailfish</name>
    <dbReference type="NCBI Taxonomy" id="230148"/>
    <lineage>
        <taxon>Eukaryota</taxon>
        <taxon>Metazoa</taxon>
        <taxon>Chordata</taxon>
        <taxon>Craniata</taxon>
        <taxon>Vertebrata</taxon>
        <taxon>Euteleostomi</taxon>
        <taxon>Actinopterygii</taxon>
        <taxon>Neopterygii</taxon>
        <taxon>Teleostei</taxon>
        <taxon>Neoteleostei</taxon>
        <taxon>Acanthomorphata</taxon>
        <taxon>Eupercaria</taxon>
        <taxon>Perciformes</taxon>
        <taxon>Cottioidei</taxon>
        <taxon>Cottales</taxon>
        <taxon>Liparidae</taxon>
        <taxon>Liparis</taxon>
    </lineage>
</organism>